<dbReference type="EMBL" id="CAIX01000075">
    <property type="protein sequence ID" value="CCI44620.1"/>
    <property type="molecule type" value="Genomic_DNA"/>
</dbReference>
<name>A0A024GCM9_9STRA</name>
<proteinExistence type="predicted"/>
<gene>
    <name evidence="1" type="ORF">BN9_054290</name>
</gene>
<comment type="caution">
    <text evidence="1">The sequence shown here is derived from an EMBL/GenBank/DDBJ whole genome shotgun (WGS) entry which is preliminary data.</text>
</comment>
<evidence type="ECO:0000313" key="1">
    <source>
        <dbReference type="EMBL" id="CCI44620.1"/>
    </source>
</evidence>
<sequence length="110" mass="12940">MDIWISASYDTGVTTSRSIRMCEIRFAKAIPFRLLVFQKALPQSQSTRKNCRIEEPPRQLELYNIQPVATNNLLRIKFSKYTYEMASRLSRYVAFCVVFILSYSRVENPY</sequence>
<reference evidence="1 2" key="1">
    <citation type="submission" date="2012-05" db="EMBL/GenBank/DDBJ databases">
        <title>Recombination and specialization in a pathogen metapopulation.</title>
        <authorList>
            <person name="Gardiner A."/>
            <person name="Kemen E."/>
            <person name="Schultz-Larsen T."/>
            <person name="MacLean D."/>
            <person name="Van Oosterhout C."/>
            <person name="Jones J.D.G."/>
        </authorList>
    </citation>
    <scope>NUCLEOTIDE SEQUENCE [LARGE SCALE GENOMIC DNA]</scope>
    <source>
        <strain evidence="1 2">Ac Nc2</strain>
    </source>
</reference>
<dbReference type="AlphaFoldDB" id="A0A024GCM9"/>
<dbReference type="InParanoid" id="A0A024GCM9"/>
<evidence type="ECO:0000313" key="2">
    <source>
        <dbReference type="Proteomes" id="UP000053237"/>
    </source>
</evidence>
<keyword evidence="2" id="KW-1185">Reference proteome</keyword>
<accession>A0A024GCM9</accession>
<protein>
    <submittedName>
        <fullName evidence="1">Uncharacterized protein</fullName>
    </submittedName>
</protein>
<dbReference type="Proteomes" id="UP000053237">
    <property type="component" value="Unassembled WGS sequence"/>
</dbReference>
<organism evidence="1 2">
    <name type="scientific">Albugo candida</name>
    <dbReference type="NCBI Taxonomy" id="65357"/>
    <lineage>
        <taxon>Eukaryota</taxon>
        <taxon>Sar</taxon>
        <taxon>Stramenopiles</taxon>
        <taxon>Oomycota</taxon>
        <taxon>Peronosporomycetes</taxon>
        <taxon>Albuginales</taxon>
        <taxon>Albuginaceae</taxon>
        <taxon>Albugo</taxon>
    </lineage>
</organism>